<dbReference type="InterPro" id="IPR006674">
    <property type="entry name" value="HD_domain"/>
</dbReference>
<dbReference type="AlphaFoldDB" id="A0A0F9FC40"/>
<dbReference type="PANTHER" id="PTHR33594:SF1">
    <property type="entry name" value="HD_PDEASE DOMAIN-CONTAINING PROTEIN"/>
    <property type="match status" value="1"/>
</dbReference>
<dbReference type="InterPro" id="IPR003607">
    <property type="entry name" value="HD/PDEase_dom"/>
</dbReference>
<dbReference type="SUPFAM" id="SSF109604">
    <property type="entry name" value="HD-domain/PDEase-like"/>
    <property type="match status" value="1"/>
</dbReference>
<dbReference type="EMBL" id="LAZR01021892">
    <property type="protein sequence ID" value="KKL83753.1"/>
    <property type="molecule type" value="Genomic_DNA"/>
</dbReference>
<gene>
    <name evidence="2" type="ORF">LCGC14_1971580</name>
</gene>
<dbReference type="SMART" id="SM00471">
    <property type="entry name" value="HDc"/>
    <property type="match status" value="1"/>
</dbReference>
<dbReference type="Gene3D" id="1.10.3210.50">
    <property type="match status" value="1"/>
</dbReference>
<sequence length="196" mass="22097">MIEQEMCLTITQFSKDKMGEDVIHGFSHVKRVLNSCLNIGKKLNANLIILEISALLHDIGRKHENKGNMGKNHAEISAGMALNFLTSRDFKLSQEEIDNIIHSIRSHSFSNIALPNTLEAKILSDADKLDALGAIGLFRTIGFAIKKGAGLEKVINHLERKILKLKDQMNLPISKKLAEERNQIILDFYRNIRNEI</sequence>
<protein>
    <recommendedName>
        <fullName evidence="1">HD domain-containing protein</fullName>
    </recommendedName>
</protein>
<evidence type="ECO:0000259" key="1">
    <source>
        <dbReference type="PROSITE" id="PS51831"/>
    </source>
</evidence>
<dbReference type="PANTHER" id="PTHR33594">
    <property type="entry name" value="SUPERFAMILY HYDROLASE, PUTATIVE (AFU_ORTHOLOGUE AFUA_1G03035)-RELATED"/>
    <property type="match status" value="1"/>
</dbReference>
<dbReference type="InterPro" id="IPR006675">
    <property type="entry name" value="HDIG_dom"/>
</dbReference>
<feature type="domain" description="HD" evidence="1">
    <location>
        <begin position="25"/>
        <end position="132"/>
    </location>
</feature>
<dbReference type="CDD" id="cd00077">
    <property type="entry name" value="HDc"/>
    <property type="match status" value="1"/>
</dbReference>
<name>A0A0F9FC40_9ZZZZ</name>
<dbReference type="Pfam" id="PF01966">
    <property type="entry name" value="HD"/>
    <property type="match status" value="1"/>
</dbReference>
<dbReference type="PROSITE" id="PS51831">
    <property type="entry name" value="HD"/>
    <property type="match status" value="1"/>
</dbReference>
<dbReference type="NCBIfam" id="TIGR00277">
    <property type="entry name" value="HDIG"/>
    <property type="match status" value="1"/>
</dbReference>
<accession>A0A0F9FC40</accession>
<reference evidence="2" key="1">
    <citation type="journal article" date="2015" name="Nature">
        <title>Complex archaea that bridge the gap between prokaryotes and eukaryotes.</title>
        <authorList>
            <person name="Spang A."/>
            <person name="Saw J.H."/>
            <person name="Jorgensen S.L."/>
            <person name="Zaremba-Niedzwiedzka K."/>
            <person name="Martijn J."/>
            <person name="Lind A.E."/>
            <person name="van Eijk R."/>
            <person name="Schleper C."/>
            <person name="Guy L."/>
            <person name="Ettema T.J."/>
        </authorList>
    </citation>
    <scope>NUCLEOTIDE SEQUENCE</scope>
</reference>
<organism evidence="2">
    <name type="scientific">marine sediment metagenome</name>
    <dbReference type="NCBI Taxonomy" id="412755"/>
    <lineage>
        <taxon>unclassified sequences</taxon>
        <taxon>metagenomes</taxon>
        <taxon>ecological metagenomes</taxon>
    </lineage>
</organism>
<comment type="caution">
    <text evidence="2">The sequence shown here is derived from an EMBL/GenBank/DDBJ whole genome shotgun (WGS) entry which is preliminary data.</text>
</comment>
<proteinExistence type="predicted"/>
<evidence type="ECO:0000313" key="2">
    <source>
        <dbReference type="EMBL" id="KKL83753.1"/>
    </source>
</evidence>